<accession>A0A6J5Q585</accession>
<feature type="domain" description="Transglycosylase SLT" evidence="1">
    <location>
        <begin position="70"/>
        <end position="158"/>
    </location>
</feature>
<dbReference type="EMBL" id="LR796798">
    <property type="protein sequence ID" value="CAB4166985.1"/>
    <property type="molecule type" value="Genomic_DNA"/>
</dbReference>
<dbReference type="Pfam" id="PF18896">
    <property type="entry name" value="SLT_3"/>
    <property type="match status" value="1"/>
</dbReference>
<reference evidence="4" key="1">
    <citation type="submission" date="2020-05" db="EMBL/GenBank/DDBJ databases">
        <authorList>
            <person name="Chiriac C."/>
            <person name="Salcher M."/>
            <person name="Ghai R."/>
            <person name="Kavagutti S V."/>
        </authorList>
    </citation>
    <scope>NUCLEOTIDE SEQUENCE</scope>
</reference>
<evidence type="ECO:0000313" key="4">
    <source>
        <dbReference type="EMBL" id="CAB4179339.1"/>
    </source>
</evidence>
<sequence length="180" mass="19754">MKLTNRGRLVAGAFLTIMVMLFEGVVGLPPAFTPTQAEALIVKQNLQVRTLAKYTNADSLTDIQLVGLLKAVGFKGQDLKEAWAVAKKESHGNPLSHNGNRKTGDNSYGLFQVNMLGSLGDTRRDKYSLKSNAELLNPVVNAQVAYHMSNGGKDWSAWKGVKTKVVKYWLSKFPSSKQKS</sequence>
<evidence type="ECO:0000313" key="3">
    <source>
        <dbReference type="EMBL" id="CAB4174785.1"/>
    </source>
</evidence>
<protein>
    <submittedName>
        <fullName evidence="4">Transglycosylase SLT domain 1</fullName>
    </submittedName>
</protein>
<dbReference type="EMBL" id="LR796924">
    <property type="protein sequence ID" value="CAB4174785.1"/>
    <property type="molecule type" value="Genomic_DNA"/>
</dbReference>
<evidence type="ECO:0000259" key="1">
    <source>
        <dbReference type="Pfam" id="PF18896"/>
    </source>
</evidence>
<evidence type="ECO:0000313" key="6">
    <source>
        <dbReference type="EMBL" id="CAB4193337.1"/>
    </source>
</evidence>
<proteinExistence type="predicted"/>
<name>A0A6J5Q585_9CAUD</name>
<dbReference type="SUPFAM" id="SSF53955">
    <property type="entry name" value="Lysozyme-like"/>
    <property type="match status" value="1"/>
</dbReference>
<dbReference type="InterPro" id="IPR023346">
    <property type="entry name" value="Lysozyme-like_dom_sf"/>
</dbReference>
<evidence type="ECO:0000313" key="5">
    <source>
        <dbReference type="EMBL" id="CAB4189118.1"/>
    </source>
</evidence>
<dbReference type="Gene3D" id="1.10.530.10">
    <property type="match status" value="1"/>
</dbReference>
<evidence type="ECO:0000313" key="2">
    <source>
        <dbReference type="EMBL" id="CAB4166985.1"/>
    </source>
</evidence>
<gene>
    <name evidence="4" type="ORF">UFOVP1034_74</name>
    <name evidence="5" type="ORF">UFOVP1177_74</name>
    <name evidence="6" type="ORF">UFOVP1243_61</name>
    <name evidence="7" type="ORF">UFOVP1581_84</name>
    <name evidence="2" type="ORF">UFOVP854_84</name>
    <name evidence="3" type="ORF">UFOVP964_84</name>
</gene>
<evidence type="ECO:0000313" key="7">
    <source>
        <dbReference type="EMBL" id="CAB5231434.1"/>
    </source>
</evidence>
<dbReference type="EMBL" id="LR797196">
    <property type="protein sequence ID" value="CAB4193337.1"/>
    <property type="molecule type" value="Genomic_DNA"/>
</dbReference>
<dbReference type="InterPro" id="IPR043992">
    <property type="entry name" value="SLT_3"/>
</dbReference>
<organism evidence="4">
    <name type="scientific">uncultured Caudovirales phage</name>
    <dbReference type="NCBI Taxonomy" id="2100421"/>
    <lineage>
        <taxon>Viruses</taxon>
        <taxon>Duplodnaviria</taxon>
        <taxon>Heunggongvirae</taxon>
        <taxon>Uroviricota</taxon>
        <taxon>Caudoviricetes</taxon>
        <taxon>Peduoviridae</taxon>
        <taxon>Maltschvirus</taxon>
        <taxon>Maltschvirus maltsch</taxon>
    </lineage>
</organism>
<dbReference type="EMBL" id="LR796979">
    <property type="protein sequence ID" value="CAB4179339.1"/>
    <property type="molecule type" value="Genomic_DNA"/>
</dbReference>
<dbReference type="EMBL" id="LR797132">
    <property type="protein sequence ID" value="CAB4189118.1"/>
    <property type="molecule type" value="Genomic_DNA"/>
</dbReference>
<dbReference type="EMBL" id="LR798433">
    <property type="protein sequence ID" value="CAB5231434.1"/>
    <property type="molecule type" value="Genomic_DNA"/>
</dbReference>